<dbReference type="EMBL" id="WJPO01000024">
    <property type="protein sequence ID" value="MRH22124.1"/>
    <property type="molecule type" value="Genomic_DNA"/>
</dbReference>
<dbReference type="PANTHER" id="PTHR44591:SF25">
    <property type="entry name" value="CHEMOTAXIS TWO-COMPONENT RESPONSE REGULATOR"/>
    <property type="match status" value="1"/>
</dbReference>
<dbReference type="InterPro" id="IPR011006">
    <property type="entry name" value="CheY-like_superfamily"/>
</dbReference>
<dbReference type="PROSITE" id="PS50110">
    <property type="entry name" value="RESPONSE_REGULATORY"/>
    <property type="match status" value="1"/>
</dbReference>
<protein>
    <submittedName>
        <fullName evidence="4">Response regulator</fullName>
    </submittedName>
</protein>
<feature type="modified residue" description="4-aspartylphosphate" evidence="2">
    <location>
        <position position="53"/>
    </location>
</feature>
<dbReference type="InterPro" id="IPR050595">
    <property type="entry name" value="Bact_response_regulator"/>
</dbReference>
<name>A0A844BCD9_9RHOB</name>
<gene>
    <name evidence="4" type="ORF">GH815_14090</name>
</gene>
<dbReference type="Proteomes" id="UP000466730">
    <property type="component" value="Unassembled WGS sequence"/>
</dbReference>
<evidence type="ECO:0000256" key="1">
    <source>
        <dbReference type="ARBA" id="ARBA00022553"/>
    </source>
</evidence>
<accession>A0A844BCD9</accession>
<dbReference type="Gene3D" id="3.40.50.2300">
    <property type="match status" value="1"/>
</dbReference>
<feature type="domain" description="Response regulatory" evidence="3">
    <location>
        <begin position="3"/>
        <end position="120"/>
    </location>
</feature>
<dbReference type="PANTHER" id="PTHR44591">
    <property type="entry name" value="STRESS RESPONSE REGULATOR PROTEIN 1"/>
    <property type="match status" value="1"/>
</dbReference>
<sequence>MKQILLVDDSPTVLASMRQIISRGGYAVEDCRSGEDAIRKLGTGYKPDLIITDLNMDGMDGVEFITHARKSGGCRFTPILVLTTESSQQHRDRAKSAGATGWLVKPITPDKLFTVLNQVLPQ</sequence>
<keyword evidence="1 2" id="KW-0597">Phosphoprotein</keyword>
<reference evidence="4 5" key="1">
    <citation type="submission" date="2019-11" db="EMBL/GenBank/DDBJ databases">
        <title>Draft Whole-Genome sequence of the marine photosynthetic bacterium Rhodovulum strictum DSM 11289.</title>
        <authorList>
            <person name="Kyndt J.A."/>
            <person name="Meyer T.E."/>
        </authorList>
    </citation>
    <scope>NUCLEOTIDE SEQUENCE [LARGE SCALE GENOMIC DNA]</scope>
    <source>
        <strain evidence="4 5">DSM 11289</strain>
    </source>
</reference>
<keyword evidence="5" id="KW-1185">Reference proteome</keyword>
<evidence type="ECO:0000313" key="4">
    <source>
        <dbReference type="EMBL" id="MRH22124.1"/>
    </source>
</evidence>
<evidence type="ECO:0000313" key="5">
    <source>
        <dbReference type="Proteomes" id="UP000466730"/>
    </source>
</evidence>
<comment type="caution">
    <text evidence="4">The sequence shown here is derived from an EMBL/GenBank/DDBJ whole genome shotgun (WGS) entry which is preliminary data.</text>
</comment>
<dbReference type="SMART" id="SM00448">
    <property type="entry name" value="REC"/>
    <property type="match status" value="1"/>
</dbReference>
<dbReference type="AlphaFoldDB" id="A0A844BCD9"/>
<proteinExistence type="predicted"/>
<dbReference type="RefSeq" id="WP_153749406.1">
    <property type="nucleotide sequence ID" value="NZ_BAAADI010000045.1"/>
</dbReference>
<organism evidence="4 5">
    <name type="scientific">Rhodovulum strictum</name>
    <dbReference type="NCBI Taxonomy" id="58314"/>
    <lineage>
        <taxon>Bacteria</taxon>
        <taxon>Pseudomonadati</taxon>
        <taxon>Pseudomonadota</taxon>
        <taxon>Alphaproteobacteria</taxon>
        <taxon>Rhodobacterales</taxon>
        <taxon>Paracoccaceae</taxon>
        <taxon>Rhodovulum</taxon>
    </lineage>
</organism>
<dbReference type="Pfam" id="PF00072">
    <property type="entry name" value="Response_reg"/>
    <property type="match status" value="1"/>
</dbReference>
<dbReference type="InterPro" id="IPR001789">
    <property type="entry name" value="Sig_transdc_resp-reg_receiver"/>
</dbReference>
<dbReference type="SUPFAM" id="SSF52172">
    <property type="entry name" value="CheY-like"/>
    <property type="match status" value="1"/>
</dbReference>
<dbReference type="GO" id="GO:0000160">
    <property type="term" value="P:phosphorelay signal transduction system"/>
    <property type="evidence" value="ECO:0007669"/>
    <property type="project" value="InterPro"/>
</dbReference>
<evidence type="ECO:0000256" key="2">
    <source>
        <dbReference type="PROSITE-ProRule" id="PRU00169"/>
    </source>
</evidence>
<dbReference type="OrthoDB" id="7326651at2"/>
<evidence type="ECO:0000259" key="3">
    <source>
        <dbReference type="PROSITE" id="PS50110"/>
    </source>
</evidence>